<organism evidence="1 2">
    <name type="scientific">Scleromatobacter humisilvae</name>
    <dbReference type="NCBI Taxonomy" id="2897159"/>
    <lineage>
        <taxon>Bacteria</taxon>
        <taxon>Pseudomonadati</taxon>
        <taxon>Pseudomonadota</taxon>
        <taxon>Betaproteobacteria</taxon>
        <taxon>Burkholderiales</taxon>
        <taxon>Sphaerotilaceae</taxon>
        <taxon>Scleromatobacter</taxon>
    </lineage>
</organism>
<evidence type="ECO:0000313" key="1">
    <source>
        <dbReference type="EMBL" id="MCK9688335.1"/>
    </source>
</evidence>
<dbReference type="RefSeq" id="WP_275684377.1">
    <property type="nucleotide sequence ID" value="NZ_JAJLJH010000008.1"/>
</dbReference>
<reference evidence="1" key="1">
    <citation type="submission" date="2021-11" db="EMBL/GenBank/DDBJ databases">
        <title>BS-T2-15 a new species belonging to the Comamonadaceae family isolated from the soil of a French oak forest.</title>
        <authorList>
            <person name="Mieszkin S."/>
            <person name="Alain K."/>
        </authorList>
    </citation>
    <scope>NUCLEOTIDE SEQUENCE</scope>
    <source>
        <strain evidence="1">BS-T2-15</strain>
    </source>
</reference>
<dbReference type="Proteomes" id="UP001139353">
    <property type="component" value="Unassembled WGS sequence"/>
</dbReference>
<dbReference type="EMBL" id="JAJLJH010000008">
    <property type="protein sequence ID" value="MCK9688335.1"/>
    <property type="molecule type" value="Genomic_DNA"/>
</dbReference>
<name>A0A9X1YMR7_9BURK</name>
<proteinExistence type="predicted"/>
<evidence type="ECO:0000313" key="2">
    <source>
        <dbReference type="Proteomes" id="UP001139353"/>
    </source>
</evidence>
<sequence length="329" mass="38326">MTMSPRNGRALLIAPRFFGYERDIREQLERDGWQVDMLPDRPFDTAALKAFTRVLPTFTAPAANRFYAKSLEKLAPARYDLILVIQGECIFEPTLRMLRAEFPAARLVFYTWDSVSNKPRSKKQLPLYDECFSFDELDAASCNIHFRPLFFTPGFERTAPPSFDYDVSFVGTIHSDRYRIVRRISKQLADPSRAFWYLYLQAPWMYSARRYFTNTVDGAPRSEFRFEPLARSAVQDIFLRSRATLDIEHPDQRGLTMRTIEALGSQTKLITTNATVSAYDFYDRHNIAIVDRRKPRLPTGFLTTPFRPVPEAIHQRYRLETWVREVCGS</sequence>
<comment type="caution">
    <text evidence="1">The sequence shown here is derived from an EMBL/GenBank/DDBJ whole genome shotgun (WGS) entry which is preliminary data.</text>
</comment>
<accession>A0A9X1YMR7</accession>
<dbReference type="AlphaFoldDB" id="A0A9X1YMR7"/>
<protein>
    <recommendedName>
        <fullName evidence="3">DUF3880 domain-containing protein</fullName>
    </recommendedName>
</protein>
<keyword evidence="2" id="KW-1185">Reference proteome</keyword>
<evidence type="ECO:0008006" key="3">
    <source>
        <dbReference type="Google" id="ProtNLM"/>
    </source>
</evidence>
<gene>
    <name evidence="1" type="ORF">LPC04_21725</name>
</gene>